<dbReference type="SMART" id="SM00490">
    <property type="entry name" value="HELICc"/>
    <property type="match status" value="1"/>
</dbReference>
<dbReference type="Pfam" id="PF13091">
    <property type="entry name" value="PLDc_2"/>
    <property type="match status" value="1"/>
</dbReference>
<feature type="domain" description="Helicase C-terminal" evidence="3">
    <location>
        <begin position="553"/>
        <end position="698"/>
    </location>
</feature>
<evidence type="ECO:0000313" key="5">
    <source>
        <dbReference type="Proteomes" id="UP000092714"/>
    </source>
</evidence>
<dbReference type="GO" id="GO:0006793">
    <property type="term" value="P:phosphorus metabolic process"/>
    <property type="evidence" value="ECO:0007669"/>
    <property type="project" value="UniProtKB-ARBA"/>
</dbReference>
<reference evidence="4 5" key="1">
    <citation type="submission" date="2016-06" db="EMBL/GenBank/DDBJ databases">
        <authorList>
            <person name="Kjaerup R.B."/>
            <person name="Dalgaard T.S."/>
            <person name="Juul-Madsen H.R."/>
        </authorList>
    </citation>
    <scope>NUCLEOTIDE SEQUENCE [LARGE SCALE GENOMIC DNA]</scope>
    <source>
        <strain evidence="4 5">373-A1</strain>
    </source>
</reference>
<keyword evidence="5" id="KW-1185">Reference proteome</keyword>
<dbReference type="SUPFAM" id="SSF52540">
    <property type="entry name" value="P-loop containing nucleoside triphosphate hydrolases"/>
    <property type="match status" value="1"/>
</dbReference>
<sequence length="1053" mass="122110">MKQGLYEQIINTKILEELDGINKENFIIDKENIDNEEAKVLLSQYVESVIRRSLNYIRDKEKEKDYKLLRQIEACNKIINILSEISNEGDIKKYKIDENGEMLTALYSRINNKRALTKEKAIRPVTPLSQSSLFTGASLEPNMLSELNKEILSCDSIDLLVSFVKWSGIRCLMDSLEEATQGGKKLRIITTSYMGATDFKAINELSKLPNTEIKISYDTERTRLHAKAYMFKRDTGFTTAYIGSSNLSNAALTSGLEWNIKITEQDSFDIVRKFEATFESYWNDSEFISYNGSDEDKNRLKRSLRNELKTEENDFNFTFDIRPYSYQKEILDKLKVEREIFNKNRNLVIAATGVGKTVISAFDYKNYCNDNKGKANRLLFVVHREEILKQARDTFRAILKNNNFGDLMVGGRTPDSLEYLFVSIQSLNSKSLYDVTSDDYYDFIIVDEFHHAAAPSYQRLLSYYKPKILLGLTATPERNDGEDIFKYFDDRISAEIRLPEAIDRKLLSPFQYFAVTDDVDLSKLKWKRKGYDIRELDKVYTGNDLRVSQIVTSLNKYVTDIDKVIGLGFCVSKEHAKFMANSFNNIGIPSLALTDESKKEDRNLAKERLVSGEIKFIFVVDLYNEGVDIPEINTILFLRPTESLTVFLQQLGRGLRLSEGKECLTVLDFVGQAHKNYNFEEKFRTLIGKSNHSVKEYIENGFITLPKGCYIQLEKQAKEYILRNIKSGVNNKAKLIYKLKVFKEETLAELTLENFLKYNNLSLIDFYGKQGDRSFSRMLVLAGVRDDFYDENEIDITKKLKNLFHINSRRLIEFIFKVINNEIPLNSLNEEDKLMLNMMYYTFYNNAPDKEGLASLEDGVLKLLRNKTMMEEVCEILKYNYSNLNFVDKNVNLDFTCPLDLHCEYSRDQIMAAFDYFNGENKPSFREGTKYFKDKSLDVFFVTLNKSEKDFSPSTLYEDYAINEKLFHWQSQSTTSVESPTGQRYINHKKFKSKVVLFVREYSNRDGITSPFTYLGLCEYRSHSGSKPISFIWELEEEIPSWLINKANKSIIL</sequence>
<dbReference type="CDD" id="cd18799">
    <property type="entry name" value="SF2_C_EcoAI-like"/>
    <property type="match status" value="1"/>
</dbReference>
<dbReference type="PROSITE" id="PS51194">
    <property type="entry name" value="HELICASE_CTER"/>
    <property type="match status" value="1"/>
</dbReference>
<dbReference type="InterPro" id="IPR001650">
    <property type="entry name" value="Helicase_C-like"/>
</dbReference>
<dbReference type="InterPro" id="IPR014001">
    <property type="entry name" value="Helicase_ATP-bd"/>
</dbReference>
<dbReference type="InterPro" id="IPR021835">
    <property type="entry name" value="DUF3427"/>
</dbReference>
<dbReference type="InterPro" id="IPR001736">
    <property type="entry name" value="PLipase_D/transphosphatidylase"/>
</dbReference>
<dbReference type="InterPro" id="IPR027417">
    <property type="entry name" value="P-loop_NTPase"/>
</dbReference>
<dbReference type="Pfam" id="PF00271">
    <property type="entry name" value="Helicase_C"/>
    <property type="match status" value="1"/>
</dbReference>
<gene>
    <name evidence="4" type="ORF">CP373A1_12990</name>
</gene>
<dbReference type="CDD" id="cd18032">
    <property type="entry name" value="DEXHc_RE_I_III_res"/>
    <property type="match status" value="1"/>
</dbReference>
<dbReference type="GO" id="GO:0016887">
    <property type="term" value="F:ATP hydrolysis activity"/>
    <property type="evidence" value="ECO:0007669"/>
    <property type="project" value="TreeGrafter"/>
</dbReference>
<dbReference type="GO" id="GO:0005524">
    <property type="term" value="F:ATP binding"/>
    <property type="evidence" value="ECO:0007669"/>
    <property type="project" value="InterPro"/>
</dbReference>
<dbReference type="OrthoDB" id="9802848at2"/>
<dbReference type="SMART" id="SM00487">
    <property type="entry name" value="DEXDc"/>
    <property type="match status" value="1"/>
</dbReference>
<dbReference type="InterPro" id="IPR052511">
    <property type="entry name" value="ATP-dep_Helicase"/>
</dbReference>
<dbReference type="GO" id="GO:0003677">
    <property type="term" value="F:DNA binding"/>
    <property type="evidence" value="ECO:0007669"/>
    <property type="project" value="InterPro"/>
</dbReference>
<dbReference type="SUPFAM" id="SSF56024">
    <property type="entry name" value="Phospholipase D/nuclease"/>
    <property type="match status" value="1"/>
</dbReference>
<dbReference type="EMBL" id="MAPZ01000025">
    <property type="protein sequence ID" value="OBY10011.1"/>
    <property type="molecule type" value="Genomic_DNA"/>
</dbReference>
<dbReference type="AlphaFoldDB" id="A0A1B8RML7"/>
<proteinExistence type="predicted"/>
<keyword evidence="4" id="KW-0540">Nuclease</keyword>
<evidence type="ECO:0000259" key="3">
    <source>
        <dbReference type="PROSITE" id="PS51194"/>
    </source>
</evidence>
<name>A0A1B8RML7_9CLOT</name>
<evidence type="ECO:0000259" key="2">
    <source>
        <dbReference type="PROSITE" id="PS51192"/>
    </source>
</evidence>
<dbReference type="CDD" id="cd09203">
    <property type="entry name" value="PLDc_N_DEXD_b1"/>
    <property type="match status" value="1"/>
</dbReference>
<dbReference type="Pfam" id="PF04851">
    <property type="entry name" value="ResIII"/>
    <property type="match status" value="1"/>
</dbReference>
<dbReference type="InterPro" id="IPR006935">
    <property type="entry name" value="Helicase/UvrB_N"/>
</dbReference>
<dbReference type="Gene3D" id="3.30.870.10">
    <property type="entry name" value="Endonuclease Chain A"/>
    <property type="match status" value="1"/>
</dbReference>
<dbReference type="PROSITE" id="PS50035">
    <property type="entry name" value="PLD"/>
    <property type="match status" value="1"/>
</dbReference>
<dbReference type="InterPro" id="IPR025202">
    <property type="entry name" value="PLD-like_dom"/>
</dbReference>
<feature type="domain" description="PLD phosphodiesterase" evidence="1">
    <location>
        <begin position="220"/>
        <end position="251"/>
    </location>
</feature>
<keyword evidence="4" id="KW-0255">Endonuclease</keyword>
<dbReference type="Proteomes" id="UP000092714">
    <property type="component" value="Unassembled WGS sequence"/>
</dbReference>
<dbReference type="RefSeq" id="WP_065254684.1">
    <property type="nucleotide sequence ID" value="NZ_MAPZ01000025.1"/>
</dbReference>
<organism evidence="4 5">
    <name type="scientific">Clostridium paraputrificum</name>
    <dbReference type="NCBI Taxonomy" id="29363"/>
    <lineage>
        <taxon>Bacteria</taxon>
        <taxon>Bacillati</taxon>
        <taxon>Bacillota</taxon>
        <taxon>Clostridia</taxon>
        <taxon>Eubacteriales</taxon>
        <taxon>Clostridiaceae</taxon>
        <taxon>Clostridium</taxon>
    </lineage>
</organism>
<dbReference type="PROSITE" id="PS51192">
    <property type="entry name" value="HELICASE_ATP_BIND_1"/>
    <property type="match status" value="1"/>
</dbReference>
<protein>
    <submittedName>
        <fullName evidence="4">NgoFVII family restriction endonuclease</fullName>
    </submittedName>
</protein>
<comment type="caution">
    <text evidence="4">The sequence shown here is derived from an EMBL/GenBank/DDBJ whole genome shotgun (WGS) entry which is preliminary data.</text>
</comment>
<dbReference type="PANTHER" id="PTHR47962:SF7">
    <property type="entry name" value="MITOCHONDRIAL ATP-DEPENDENT HELICASE IRC3-RELATED"/>
    <property type="match status" value="1"/>
</dbReference>
<keyword evidence="4" id="KW-0378">Hydrolase</keyword>
<feature type="domain" description="Helicase ATP-binding" evidence="2">
    <location>
        <begin position="337"/>
        <end position="494"/>
    </location>
</feature>
<dbReference type="Gene3D" id="3.40.50.300">
    <property type="entry name" value="P-loop containing nucleotide triphosphate hydrolases"/>
    <property type="match status" value="2"/>
</dbReference>
<dbReference type="Pfam" id="PF11907">
    <property type="entry name" value="DUF3427"/>
    <property type="match status" value="1"/>
</dbReference>
<accession>A0A1B8RML7</accession>
<dbReference type="PANTHER" id="PTHR47962">
    <property type="entry name" value="ATP-DEPENDENT HELICASE LHR-RELATED-RELATED"/>
    <property type="match status" value="1"/>
</dbReference>
<evidence type="ECO:0000313" key="4">
    <source>
        <dbReference type="EMBL" id="OBY10011.1"/>
    </source>
</evidence>
<dbReference type="GO" id="GO:0004519">
    <property type="term" value="F:endonuclease activity"/>
    <property type="evidence" value="ECO:0007669"/>
    <property type="project" value="UniProtKB-KW"/>
</dbReference>
<evidence type="ECO:0000259" key="1">
    <source>
        <dbReference type="PROSITE" id="PS50035"/>
    </source>
</evidence>
<dbReference type="REBASE" id="171348">
    <property type="entry name" value="Cpa373ORF12990P"/>
</dbReference>